<dbReference type="InParanoid" id="A5DZH9"/>
<evidence type="ECO:0000256" key="3">
    <source>
        <dbReference type="ARBA" id="ARBA00023125"/>
    </source>
</evidence>
<dbReference type="VEuPathDB" id="FungiDB:LELG_02766"/>
<dbReference type="GO" id="GO:0006351">
    <property type="term" value="P:DNA-templated transcription"/>
    <property type="evidence" value="ECO:0007669"/>
    <property type="project" value="InterPro"/>
</dbReference>
<dbReference type="CDD" id="cd12148">
    <property type="entry name" value="fungal_TF_MHR"/>
    <property type="match status" value="1"/>
</dbReference>
<evidence type="ECO:0000256" key="7">
    <source>
        <dbReference type="SAM" id="MobiDB-lite"/>
    </source>
</evidence>
<keyword evidence="1" id="KW-0479">Metal-binding</keyword>
<dbReference type="Pfam" id="PF04082">
    <property type="entry name" value="Fungal_trans"/>
    <property type="match status" value="1"/>
</dbReference>
<dbReference type="KEGG" id="lel:PVL30_003610"/>
<dbReference type="FunCoup" id="A5DZH9">
    <property type="interactions" value="456"/>
</dbReference>
<dbReference type="EMBL" id="CH981526">
    <property type="protein sequence ID" value="EDK44587.1"/>
    <property type="molecule type" value="Genomic_DNA"/>
</dbReference>
<feature type="region of interest" description="Disordered" evidence="7">
    <location>
        <begin position="931"/>
        <end position="958"/>
    </location>
</feature>
<feature type="coiled-coil region" evidence="6">
    <location>
        <begin position="94"/>
        <end position="121"/>
    </location>
</feature>
<dbReference type="SMART" id="SM00906">
    <property type="entry name" value="Fungal_trans"/>
    <property type="match status" value="1"/>
</dbReference>
<keyword evidence="4" id="KW-0804">Transcription</keyword>
<evidence type="ECO:0000313" key="10">
    <source>
        <dbReference type="Proteomes" id="UP000001996"/>
    </source>
</evidence>
<dbReference type="InterPro" id="IPR001138">
    <property type="entry name" value="Zn2Cys6_DnaBD"/>
</dbReference>
<gene>
    <name evidence="9" type="ORF">LELG_02766</name>
</gene>
<keyword evidence="10" id="KW-1185">Reference proteome</keyword>
<keyword evidence="2" id="KW-0805">Transcription regulation</keyword>
<organism evidence="9 10">
    <name type="scientific">Lodderomyces elongisporus (strain ATCC 11503 / CBS 2605 / JCM 1781 / NBRC 1676 / NRRL YB-4239)</name>
    <name type="common">Yeast</name>
    <name type="synonym">Saccharomyces elongisporus</name>
    <dbReference type="NCBI Taxonomy" id="379508"/>
    <lineage>
        <taxon>Eukaryota</taxon>
        <taxon>Fungi</taxon>
        <taxon>Dikarya</taxon>
        <taxon>Ascomycota</taxon>
        <taxon>Saccharomycotina</taxon>
        <taxon>Pichiomycetes</taxon>
        <taxon>Debaryomycetaceae</taxon>
        <taxon>Candida/Lodderomyces clade</taxon>
        <taxon>Lodderomyces</taxon>
    </lineage>
</organism>
<dbReference type="GeneID" id="5233031"/>
<reference evidence="9 10" key="1">
    <citation type="journal article" date="2009" name="Nature">
        <title>Evolution of pathogenicity and sexual reproduction in eight Candida genomes.</title>
        <authorList>
            <person name="Butler G."/>
            <person name="Rasmussen M.D."/>
            <person name="Lin M.F."/>
            <person name="Santos M.A."/>
            <person name="Sakthikumar S."/>
            <person name="Munro C.A."/>
            <person name="Rheinbay E."/>
            <person name="Grabherr M."/>
            <person name="Forche A."/>
            <person name="Reedy J.L."/>
            <person name="Agrafioti I."/>
            <person name="Arnaud M.B."/>
            <person name="Bates S."/>
            <person name="Brown A.J."/>
            <person name="Brunke S."/>
            <person name="Costanzo M.C."/>
            <person name="Fitzpatrick D.A."/>
            <person name="de Groot P.W."/>
            <person name="Harris D."/>
            <person name="Hoyer L.L."/>
            <person name="Hube B."/>
            <person name="Klis F.M."/>
            <person name="Kodira C."/>
            <person name="Lennard N."/>
            <person name="Logue M.E."/>
            <person name="Martin R."/>
            <person name="Neiman A.M."/>
            <person name="Nikolaou E."/>
            <person name="Quail M.A."/>
            <person name="Quinn J."/>
            <person name="Santos M.C."/>
            <person name="Schmitzberger F.F."/>
            <person name="Sherlock G."/>
            <person name="Shah P."/>
            <person name="Silverstein K.A."/>
            <person name="Skrzypek M.S."/>
            <person name="Soll D."/>
            <person name="Staggs R."/>
            <person name="Stansfield I."/>
            <person name="Stumpf M.P."/>
            <person name="Sudbery P.E."/>
            <person name="Srikantha T."/>
            <person name="Zeng Q."/>
            <person name="Berman J."/>
            <person name="Berriman M."/>
            <person name="Heitman J."/>
            <person name="Gow N.A."/>
            <person name="Lorenz M.C."/>
            <person name="Birren B.W."/>
            <person name="Kellis M."/>
            <person name="Cuomo C.A."/>
        </authorList>
    </citation>
    <scope>NUCLEOTIDE SEQUENCE [LARGE SCALE GENOMIC DNA]</scope>
    <source>
        <strain evidence="10">ATCC 11503 / BCRC 21390 / CBS 2605 / JCM 1781 / NBRC 1676 / NRRL YB-4239</strain>
    </source>
</reference>
<keyword evidence="5" id="KW-0539">Nucleus</keyword>
<evidence type="ECO:0000256" key="5">
    <source>
        <dbReference type="ARBA" id="ARBA00023242"/>
    </source>
</evidence>
<accession>A5DZH9</accession>
<dbReference type="GO" id="GO:0000978">
    <property type="term" value="F:RNA polymerase II cis-regulatory region sequence-specific DNA binding"/>
    <property type="evidence" value="ECO:0007669"/>
    <property type="project" value="TreeGrafter"/>
</dbReference>
<evidence type="ECO:0000256" key="4">
    <source>
        <dbReference type="ARBA" id="ARBA00023163"/>
    </source>
</evidence>
<dbReference type="PROSITE" id="PS00463">
    <property type="entry name" value="ZN2_CY6_FUNGAL_1"/>
    <property type="match status" value="1"/>
</dbReference>
<dbReference type="Proteomes" id="UP000001996">
    <property type="component" value="Unassembled WGS sequence"/>
</dbReference>
<keyword evidence="6" id="KW-0175">Coiled coil</keyword>
<keyword evidence="3" id="KW-0238">DNA-binding</keyword>
<dbReference type="PANTHER" id="PTHR31069">
    <property type="entry name" value="OLEATE-ACTIVATED TRANSCRIPTION FACTOR 1-RELATED"/>
    <property type="match status" value="1"/>
</dbReference>
<dbReference type="GO" id="GO:0005634">
    <property type="term" value="C:nucleus"/>
    <property type="evidence" value="ECO:0007669"/>
    <property type="project" value="TreeGrafter"/>
</dbReference>
<dbReference type="OMA" id="CANENII"/>
<proteinExistence type="predicted"/>
<dbReference type="InterPro" id="IPR050675">
    <property type="entry name" value="OAF3"/>
</dbReference>
<evidence type="ECO:0000313" key="9">
    <source>
        <dbReference type="EMBL" id="EDK44587.1"/>
    </source>
</evidence>
<dbReference type="SUPFAM" id="SSF57701">
    <property type="entry name" value="Zn2/Cys6 DNA-binding domain"/>
    <property type="match status" value="1"/>
</dbReference>
<dbReference type="GO" id="GO:0008270">
    <property type="term" value="F:zinc ion binding"/>
    <property type="evidence" value="ECO:0007669"/>
    <property type="project" value="InterPro"/>
</dbReference>
<dbReference type="Pfam" id="PF00172">
    <property type="entry name" value="Zn_clus"/>
    <property type="match status" value="1"/>
</dbReference>
<evidence type="ECO:0000256" key="2">
    <source>
        <dbReference type="ARBA" id="ARBA00023015"/>
    </source>
</evidence>
<evidence type="ECO:0000256" key="6">
    <source>
        <dbReference type="SAM" id="Coils"/>
    </source>
</evidence>
<protein>
    <recommendedName>
        <fullName evidence="8">Zn(2)-C6 fungal-type domain-containing protein</fullName>
    </recommendedName>
</protein>
<dbReference type="STRING" id="379508.A5DZH9"/>
<dbReference type="PANTHER" id="PTHR31069:SF12">
    <property type="entry name" value="TRANSCRIPTION FACTOR DOMAIN-CONTAINING PROTEIN"/>
    <property type="match status" value="1"/>
</dbReference>
<sequence>MPEGGGVVKKQRRKPSNTCDLCKRKKIRCNRQLPCSSCVKINMGYACTYDTKWRPVKTGGSDRLVNSPTALSFQHFNNTGKFQQQPILPLVEPVSTANILLQNSENENRILKQRIAELENLIIHKDKNQQNLDSLASNSTRGSSPTSLKPYIRKLPILPPTHSTFPNPEVGDDEILNFYEGYTSVKVEGNVKRINHGPLSAIALLKRDPALTILWASTCKRGYLKIMDVDRPFLVHSHNADSNKIVHNNVNNFTNNINDTNGENNGSCSTDIRISEKLDNAFKTRYLEVEGYDEYTPYKSRMKKEKIIMQHQKLSSHLEEDMNRLEEDTNMSNILAESQSRMTFTQISIAKTLFDGRVNPELHLIEKIKQILPQKKVFWTLIDLFFSDIYPYVPYVDEVAFRQDLQKLFGPADYTMEPFTKVTFIKKLDLATIAICFVILRLTYYSLYSNRDCVNQAIVNSKADTMKKFLLANPITTTLIDVANSCIYCFDITRKANFTVFQALLFMRVYRNCAFEEGDSIEGSDSQIGTALLVQMAHSLGLNREPDNLDVFHDEKINHLGRKIWYYLVHTDIAHCFNAGYPTSIHPYHFDVVRPFMTDSNSNLKDVAMEAEIVEMFGFLGTHLTLLRRLSNYALDITRGVKMNVINNDLHSLEVLLKTQFDIVQKKRLKDVQHNALELRCMFRVFMGLRTSLISYYYHIYLHYEKKLDSEMAFFYLCKLMHISTYDVMPQVGDVIYGYMSEMALFINPNLQLALSRVNELTLSCLVRVRYNLRAMEQKPQHMEMLKHDVEYKRHHEILKSILQNLNHAGLLLLSLLERLGTRYYYAWRISKAKNVLFQKSTDSGFYDKQNSGLKKIRAFQFTPSQLDYFNSLAKLLADTSARIVNYKDSIENPTPDFSPRVNSQSNFANYTTEPLANTFGTKQEKLGSYISNDNTDGLVDGKSKRVQMNGGASTNSFTAPYESNGAIANSEIANANRDDTDQMWLQLTAMNYGNNYDAVESWMPNLQFLDQALQNSNNQNDEREDGTANGTANGSENKPVANGPENGIASFEEYPYHALERPLLFRDPGSLIYIDQNFDLAYKYKYTYDQIL</sequence>
<dbReference type="InterPro" id="IPR007219">
    <property type="entry name" value="XnlR_reg_dom"/>
</dbReference>
<dbReference type="OrthoDB" id="2943660at2759"/>
<dbReference type="InterPro" id="IPR036864">
    <property type="entry name" value="Zn2-C6_fun-type_DNA-bd_sf"/>
</dbReference>
<name>A5DZH9_LODEL</name>
<dbReference type="CDD" id="cd00067">
    <property type="entry name" value="GAL4"/>
    <property type="match status" value="1"/>
</dbReference>
<feature type="domain" description="Zn(2)-C6 fungal-type" evidence="8">
    <location>
        <begin position="18"/>
        <end position="49"/>
    </location>
</feature>
<dbReference type="SMART" id="SM00066">
    <property type="entry name" value="GAL4"/>
    <property type="match status" value="1"/>
</dbReference>
<feature type="region of interest" description="Disordered" evidence="7">
    <location>
        <begin position="1018"/>
        <end position="1047"/>
    </location>
</feature>
<dbReference type="GO" id="GO:0045944">
    <property type="term" value="P:positive regulation of transcription by RNA polymerase II"/>
    <property type="evidence" value="ECO:0007669"/>
    <property type="project" value="TreeGrafter"/>
</dbReference>
<dbReference type="AlphaFoldDB" id="A5DZH9"/>
<dbReference type="eggNOG" id="ENOG502QRPQ">
    <property type="taxonomic scope" value="Eukaryota"/>
</dbReference>
<evidence type="ECO:0000259" key="8">
    <source>
        <dbReference type="PROSITE" id="PS50048"/>
    </source>
</evidence>
<dbReference type="HOGENOM" id="CLU_005934_0_0_1"/>
<dbReference type="Gene3D" id="4.10.240.10">
    <property type="entry name" value="Zn(2)-C6 fungal-type DNA-binding domain"/>
    <property type="match status" value="1"/>
</dbReference>
<dbReference type="PROSITE" id="PS50048">
    <property type="entry name" value="ZN2_CY6_FUNGAL_2"/>
    <property type="match status" value="1"/>
</dbReference>
<dbReference type="GO" id="GO:0000981">
    <property type="term" value="F:DNA-binding transcription factor activity, RNA polymerase II-specific"/>
    <property type="evidence" value="ECO:0007669"/>
    <property type="project" value="InterPro"/>
</dbReference>
<evidence type="ECO:0000256" key="1">
    <source>
        <dbReference type="ARBA" id="ARBA00022723"/>
    </source>
</evidence>